<gene>
    <name evidence="5" type="primary">LOC106153641</name>
</gene>
<dbReference type="InterPro" id="IPR023415">
    <property type="entry name" value="LDLR_class-A_CS"/>
</dbReference>
<dbReference type="SUPFAM" id="SSF57424">
    <property type="entry name" value="LDL receptor-like module"/>
    <property type="match status" value="1"/>
</dbReference>
<dbReference type="KEGG" id="lak:106153641"/>
<feature type="signal peptide" evidence="3">
    <location>
        <begin position="1"/>
        <end position="26"/>
    </location>
</feature>
<proteinExistence type="predicted"/>
<dbReference type="Pfam" id="PF00057">
    <property type="entry name" value="Ldl_recept_a"/>
    <property type="match status" value="1"/>
</dbReference>
<dbReference type="PROSITE" id="PS50068">
    <property type="entry name" value="LDLRA_2"/>
    <property type="match status" value="1"/>
</dbReference>
<evidence type="ECO:0000313" key="4">
    <source>
        <dbReference type="Proteomes" id="UP000085678"/>
    </source>
</evidence>
<dbReference type="CDD" id="cd00112">
    <property type="entry name" value="LDLa"/>
    <property type="match status" value="1"/>
</dbReference>
<dbReference type="Proteomes" id="UP000085678">
    <property type="component" value="Unplaced"/>
</dbReference>
<organism evidence="4 5">
    <name type="scientific">Lingula anatina</name>
    <name type="common">Brachiopod</name>
    <name type="synonym">Lingula unguis</name>
    <dbReference type="NCBI Taxonomy" id="7574"/>
    <lineage>
        <taxon>Eukaryota</taxon>
        <taxon>Metazoa</taxon>
        <taxon>Spiralia</taxon>
        <taxon>Lophotrochozoa</taxon>
        <taxon>Brachiopoda</taxon>
        <taxon>Linguliformea</taxon>
        <taxon>Lingulata</taxon>
        <taxon>Lingulida</taxon>
        <taxon>Linguloidea</taxon>
        <taxon>Lingulidae</taxon>
        <taxon>Lingula</taxon>
    </lineage>
</organism>
<dbReference type="PROSITE" id="PS01209">
    <property type="entry name" value="LDLRA_1"/>
    <property type="match status" value="1"/>
</dbReference>
<sequence length="165" mass="18269">MGKWCSYTILAVLIVFIATVLHTGVCQDPPNFCDYTKFICGNLRCINKDLLCNGIDDCGDGSDEGPRAKCRRRCFFCLDCEFTYSVIKLCDSGCQKVVQEENGKYTVSRDCAFTSRGNNRCDEQWQGNQKVTKCTCTTDECNGASSATFSFGLSVLCISLAKLFS</sequence>
<dbReference type="Gene3D" id="4.10.400.10">
    <property type="entry name" value="Low-density Lipoprotein Receptor"/>
    <property type="match status" value="1"/>
</dbReference>
<keyword evidence="4" id="KW-1185">Reference proteome</keyword>
<dbReference type="GeneID" id="106153641"/>
<keyword evidence="1 2" id="KW-1015">Disulfide bond</keyword>
<dbReference type="SMART" id="SM00192">
    <property type="entry name" value="LDLa"/>
    <property type="match status" value="1"/>
</dbReference>
<evidence type="ECO:0000313" key="5">
    <source>
        <dbReference type="RefSeq" id="XP_013383095.1"/>
    </source>
</evidence>
<dbReference type="OrthoDB" id="10013209at2759"/>
<dbReference type="InterPro" id="IPR002172">
    <property type="entry name" value="LDrepeatLR_classA_rpt"/>
</dbReference>
<feature type="disulfide bond" evidence="2">
    <location>
        <begin position="33"/>
        <end position="45"/>
    </location>
</feature>
<keyword evidence="3" id="KW-0732">Signal</keyword>
<protein>
    <submittedName>
        <fullName evidence="5">LDL receptor repeat-containing protein egg-2</fullName>
    </submittedName>
</protein>
<evidence type="ECO:0000256" key="2">
    <source>
        <dbReference type="PROSITE-ProRule" id="PRU00124"/>
    </source>
</evidence>
<dbReference type="InterPro" id="IPR036055">
    <property type="entry name" value="LDL_receptor-like_sf"/>
</dbReference>
<dbReference type="RefSeq" id="XP_013383095.1">
    <property type="nucleotide sequence ID" value="XM_013527641.1"/>
</dbReference>
<feature type="chain" id="PRO_5010255447" evidence="3">
    <location>
        <begin position="27"/>
        <end position="165"/>
    </location>
</feature>
<dbReference type="AlphaFoldDB" id="A0A1S3HAJ4"/>
<evidence type="ECO:0000256" key="1">
    <source>
        <dbReference type="ARBA" id="ARBA00023157"/>
    </source>
</evidence>
<reference evidence="5" key="1">
    <citation type="submission" date="2025-08" db="UniProtKB">
        <authorList>
            <consortium name="RefSeq"/>
        </authorList>
    </citation>
    <scope>IDENTIFICATION</scope>
    <source>
        <tissue evidence="5">Gonads</tissue>
    </source>
</reference>
<evidence type="ECO:0000256" key="3">
    <source>
        <dbReference type="SAM" id="SignalP"/>
    </source>
</evidence>
<dbReference type="STRING" id="7574.A0A1S3HAJ4"/>
<dbReference type="InParanoid" id="A0A1S3HAJ4"/>
<keyword evidence="5" id="KW-0675">Receptor</keyword>
<feature type="disulfide bond" evidence="2">
    <location>
        <begin position="40"/>
        <end position="58"/>
    </location>
</feature>
<accession>A0A1S3HAJ4</accession>
<comment type="caution">
    <text evidence="2">Lacks conserved residue(s) required for the propagation of feature annotation.</text>
</comment>
<name>A0A1S3HAJ4_LINAN</name>